<keyword evidence="4" id="KW-1185">Reference proteome</keyword>
<dbReference type="GO" id="GO:1904680">
    <property type="term" value="F:peptide transmembrane transporter activity"/>
    <property type="evidence" value="ECO:0007669"/>
    <property type="project" value="TreeGrafter"/>
</dbReference>
<gene>
    <name evidence="3" type="ORF">JHE00_15250</name>
</gene>
<feature type="region of interest" description="Disordered" evidence="1">
    <location>
        <begin position="343"/>
        <end position="385"/>
    </location>
</feature>
<dbReference type="Pfam" id="PF00496">
    <property type="entry name" value="SBP_bac_5"/>
    <property type="match status" value="1"/>
</dbReference>
<sequence length="632" mass="65851">MPSTTVRRSGGCVHATGAPSRARPLALVFALVAVVLAACTNTPPPPVVSSPVAETSTPEAETPSQIVVSLDEIGGGYNPHNLADLSPVTSALAQMLLPSVFRPADDGTLELDENLMVSAEVTSEDPFTVSYEIRPEASWSDGAPIAVEDFAYLADAMKNQPGVADAAGYRLITGIQPGAGGKSLDVTFAEHYPGWQTLFDNLMPSHLLKDAPGGWQGALLDSFPAYGGPFSIKTLDKERGEIILERNERYWEKPAAVDRIVLRSSDQAGMVAALRSGNDQLSLATTDATGLELFHGLGEDVQLQTVARPYLATTLLRPVGALADDQVRAGVAALIDRDKLIAEGTRGGPSEDLRAGAHVRPPSSDDYRPTIPGSGSPRKPSPNKAERLLGAAGFTREAGTWAREGTPLSLVIASPGQQEPYASIAQELSRQLTAAGIEVTTVNPPARELFNSALPTPVDSATAPEDTEEPQPGAEDGAEGTDGTETPQPPESSETTTTPAPPPTSGNVAVDIAVVPQPVSSDPASTLASNYGCPPGWDDEPEADQPPEAAVTTAAFCDTVLQPTIDAALTGAEPLRDSLATVEPALWQSNVAIPLFQLADTIAIGSTVSGVTPGAPMAGPFSNAVDWIRAPR</sequence>
<dbReference type="GO" id="GO:0015833">
    <property type="term" value="P:peptide transport"/>
    <property type="evidence" value="ECO:0007669"/>
    <property type="project" value="TreeGrafter"/>
</dbReference>
<proteinExistence type="predicted"/>
<dbReference type="Gene3D" id="3.40.190.10">
    <property type="entry name" value="Periplasmic binding protein-like II"/>
    <property type="match status" value="1"/>
</dbReference>
<dbReference type="Gene3D" id="3.10.105.10">
    <property type="entry name" value="Dipeptide-binding Protein, Domain 3"/>
    <property type="match status" value="1"/>
</dbReference>
<dbReference type="Proteomes" id="UP000635245">
    <property type="component" value="Unassembled WGS sequence"/>
</dbReference>
<feature type="compositionally biased region" description="Polar residues" evidence="1">
    <location>
        <begin position="518"/>
        <end position="529"/>
    </location>
</feature>
<dbReference type="SUPFAM" id="SSF53850">
    <property type="entry name" value="Periplasmic binding protein-like II"/>
    <property type="match status" value="1"/>
</dbReference>
<dbReference type="AlphaFoldDB" id="A0A934QSZ7"/>
<evidence type="ECO:0000259" key="2">
    <source>
        <dbReference type="Pfam" id="PF00496"/>
    </source>
</evidence>
<evidence type="ECO:0000256" key="1">
    <source>
        <dbReference type="SAM" id="MobiDB-lite"/>
    </source>
</evidence>
<feature type="compositionally biased region" description="Low complexity" evidence="1">
    <location>
        <begin position="49"/>
        <end position="58"/>
    </location>
</feature>
<dbReference type="Gene3D" id="3.90.76.10">
    <property type="entry name" value="Dipeptide-binding Protein, Domain 1"/>
    <property type="match status" value="1"/>
</dbReference>
<protein>
    <submittedName>
        <fullName evidence="3">ABC transporter family substrate-binding protein</fullName>
    </submittedName>
</protein>
<accession>A0A934QSZ7</accession>
<evidence type="ECO:0000313" key="4">
    <source>
        <dbReference type="Proteomes" id="UP000635245"/>
    </source>
</evidence>
<comment type="caution">
    <text evidence="3">The sequence shown here is derived from an EMBL/GenBank/DDBJ whole genome shotgun (WGS) entry which is preliminary data.</text>
</comment>
<dbReference type="PANTHER" id="PTHR30290:SF65">
    <property type="entry name" value="MONOACYL PHOSPHATIDYLINOSITOL TETRAMANNOSIDE-BINDING PROTEIN LPQW-RELATED"/>
    <property type="match status" value="1"/>
</dbReference>
<evidence type="ECO:0000313" key="3">
    <source>
        <dbReference type="EMBL" id="MBK1785686.1"/>
    </source>
</evidence>
<dbReference type="InterPro" id="IPR000914">
    <property type="entry name" value="SBP_5_dom"/>
</dbReference>
<feature type="region of interest" description="Disordered" evidence="1">
    <location>
        <begin position="44"/>
        <end position="63"/>
    </location>
</feature>
<dbReference type="EMBL" id="JAENJH010000003">
    <property type="protein sequence ID" value="MBK1785686.1"/>
    <property type="molecule type" value="Genomic_DNA"/>
</dbReference>
<organism evidence="3 4">
    <name type="scientific">Prauserella cavernicola</name>
    <dbReference type="NCBI Taxonomy" id="2800127"/>
    <lineage>
        <taxon>Bacteria</taxon>
        <taxon>Bacillati</taxon>
        <taxon>Actinomycetota</taxon>
        <taxon>Actinomycetes</taxon>
        <taxon>Pseudonocardiales</taxon>
        <taxon>Pseudonocardiaceae</taxon>
        <taxon>Prauserella</taxon>
    </lineage>
</organism>
<dbReference type="InterPro" id="IPR039424">
    <property type="entry name" value="SBP_5"/>
</dbReference>
<dbReference type="CDD" id="cd08501">
    <property type="entry name" value="PBP2_Lpqw"/>
    <property type="match status" value="1"/>
</dbReference>
<feature type="region of interest" description="Disordered" evidence="1">
    <location>
        <begin position="446"/>
        <end position="545"/>
    </location>
</feature>
<feature type="domain" description="Solute-binding protein family 5" evidence="2">
    <location>
        <begin position="118"/>
        <end position="446"/>
    </location>
</feature>
<name>A0A934QSZ7_9PSEU</name>
<reference evidence="3" key="1">
    <citation type="submission" date="2020-12" db="EMBL/GenBank/DDBJ databases">
        <title>Prauserella sp. ASG 168, a novel actinomycete isolated from cave rock.</title>
        <authorList>
            <person name="Suriyachadkun C."/>
        </authorList>
    </citation>
    <scope>NUCLEOTIDE SEQUENCE</scope>
    <source>
        <strain evidence="3">ASG 168</strain>
    </source>
</reference>
<dbReference type="PANTHER" id="PTHR30290">
    <property type="entry name" value="PERIPLASMIC BINDING COMPONENT OF ABC TRANSPORTER"/>
    <property type="match status" value="1"/>
</dbReference>